<keyword evidence="4" id="KW-1185">Reference proteome</keyword>
<protein>
    <submittedName>
        <fullName evidence="3">Uncharacterized protein</fullName>
    </submittedName>
</protein>
<dbReference type="EMBL" id="NHRY01000074">
    <property type="protein sequence ID" value="PPQ35393.1"/>
    <property type="molecule type" value="Genomic_DNA"/>
</dbReference>
<organism evidence="3 4">
    <name type="scientific">Rhodopila globiformis</name>
    <name type="common">Rhodopseudomonas globiformis</name>
    <dbReference type="NCBI Taxonomy" id="1071"/>
    <lineage>
        <taxon>Bacteria</taxon>
        <taxon>Pseudomonadati</taxon>
        <taxon>Pseudomonadota</taxon>
        <taxon>Alphaproteobacteria</taxon>
        <taxon>Acetobacterales</taxon>
        <taxon>Acetobacteraceae</taxon>
        <taxon>Rhodopila</taxon>
    </lineage>
</organism>
<proteinExistence type="inferred from homology"/>
<dbReference type="Gene3D" id="2.40.160.180">
    <property type="entry name" value="Carbohydrate-selective porin OprB"/>
    <property type="match status" value="1"/>
</dbReference>
<dbReference type="AlphaFoldDB" id="A0A2S6NK89"/>
<evidence type="ECO:0000313" key="4">
    <source>
        <dbReference type="Proteomes" id="UP000239724"/>
    </source>
</evidence>
<comment type="caution">
    <text evidence="3">The sequence shown here is derived from an EMBL/GenBank/DDBJ whole genome shotgun (WGS) entry which is preliminary data.</text>
</comment>
<accession>A0A2S6NK89</accession>
<dbReference type="Proteomes" id="UP000239724">
    <property type="component" value="Unassembled WGS sequence"/>
</dbReference>
<dbReference type="InterPro" id="IPR038673">
    <property type="entry name" value="OprB_sf"/>
</dbReference>
<dbReference type="GO" id="GO:0016020">
    <property type="term" value="C:membrane"/>
    <property type="evidence" value="ECO:0007669"/>
    <property type="project" value="InterPro"/>
</dbReference>
<dbReference type="GO" id="GO:0008643">
    <property type="term" value="P:carbohydrate transport"/>
    <property type="evidence" value="ECO:0007669"/>
    <property type="project" value="InterPro"/>
</dbReference>
<comment type="similarity">
    <text evidence="1 2">Belongs to the OprB family.</text>
</comment>
<reference evidence="3 4" key="1">
    <citation type="journal article" date="2018" name="Arch. Microbiol.">
        <title>New insights into the metabolic potential of the phototrophic purple bacterium Rhodopila globiformis DSM 161(T) from its draft genome sequence and evidence for a vanadium-dependent nitrogenase.</title>
        <authorList>
            <person name="Imhoff J.F."/>
            <person name="Rahn T."/>
            <person name="Kunzel S."/>
            <person name="Neulinger S.C."/>
        </authorList>
    </citation>
    <scope>NUCLEOTIDE SEQUENCE [LARGE SCALE GENOMIC DNA]</scope>
    <source>
        <strain evidence="3 4">DSM 161</strain>
    </source>
</reference>
<gene>
    <name evidence="3" type="ORF">CCS01_07695</name>
</gene>
<sequence>MSPAAVRFGSDQVFYTGTGFPYAGNETVVELTYLYQAAPWLALQPDLQVVINPGAGMPSIYSRMPLKNGVIGGVRATITF</sequence>
<name>A0A2S6NK89_RHOGL</name>
<dbReference type="Pfam" id="PF04966">
    <property type="entry name" value="OprB"/>
    <property type="match status" value="1"/>
</dbReference>
<dbReference type="GO" id="GO:0015288">
    <property type="term" value="F:porin activity"/>
    <property type="evidence" value="ECO:0007669"/>
    <property type="project" value="InterPro"/>
</dbReference>
<evidence type="ECO:0000256" key="2">
    <source>
        <dbReference type="RuleBase" id="RU363072"/>
    </source>
</evidence>
<evidence type="ECO:0000313" key="3">
    <source>
        <dbReference type="EMBL" id="PPQ35393.1"/>
    </source>
</evidence>
<dbReference type="InterPro" id="IPR007049">
    <property type="entry name" value="Carb-sel_porin_OprB"/>
</dbReference>
<evidence type="ECO:0000256" key="1">
    <source>
        <dbReference type="ARBA" id="ARBA00008769"/>
    </source>
</evidence>